<evidence type="ECO:0000313" key="2">
    <source>
        <dbReference type="Proteomes" id="UP000588604"/>
    </source>
</evidence>
<protein>
    <submittedName>
        <fullName evidence="1">Uncharacterized protein with NRDE domain</fullName>
    </submittedName>
</protein>
<keyword evidence="2" id="KW-1185">Reference proteome</keyword>
<gene>
    <name evidence="1" type="ORF">FHS59_001687</name>
</gene>
<reference evidence="1 2" key="1">
    <citation type="submission" date="2020-08" db="EMBL/GenBank/DDBJ databases">
        <title>Genomic Encyclopedia of Type Strains, Phase IV (KMG-IV): sequencing the most valuable type-strain genomes for metagenomic binning, comparative biology and taxonomic classification.</title>
        <authorList>
            <person name="Goeker M."/>
        </authorList>
    </citation>
    <scope>NUCLEOTIDE SEQUENCE [LARGE SCALE GENOMIC DNA]</scope>
    <source>
        <strain evidence="1 2">DSM 102044</strain>
    </source>
</reference>
<dbReference type="RefSeq" id="WP_184494688.1">
    <property type="nucleotide sequence ID" value="NZ_JACIJO010000002.1"/>
</dbReference>
<dbReference type="PANTHER" id="PTHR17985">
    <property type="entry name" value="SER/THR-RICH PROTEIN T10 IN DGCR REGION"/>
    <property type="match status" value="1"/>
</dbReference>
<comment type="caution">
    <text evidence="1">The sequence shown here is derived from an EMBL/GenBank/DDBJ whole genome shotgun (WGS) entry which is preliminary data.</text>
</comment>
<dbReference type="Proteomes" id="UP000588604">
    <property type="component" value="Unassembled WGS sequence"/>
</dbReference>
<proteinExistence type="predicted"/>
<dbReference type="AlphaFoldDB" id="A0A841MKY5"/>
<dbReference type="Pfam" id="PF05742">
    <property type="entry name" value="TANGO2"/>
    <property type="match status" value="1"/>
</dbReference>
<evidence type="ECO:0000313" key="1">
    <source>
        <dbReference type="EMBL" id="MBB6326059.1"/>
    </source>
</evidence>
<dbReference type="PANTHER" id="PTHR17985:SF8">
    <property type="entry name" value="TRANSPORT AND GOLGI ORGANIZATION PROTEIN 2 HOMOLOG"/>
    <property type="match status" value="1"/>
</dbReference>
<dbReference type="InterPro" id="IPR008551">
    <property type="entry name" value="TANGO2"/>
</dbReference>
<sequence length="262" mass="29589">MCLVAISWKNHPEYPLIIRANRDEFFDRPTAKIHLWESGFYGGKDLKSGGTWMGFNPNGRWALLTNYRDFNNPRKAQISRGKLVQDFLESTVAPKEYLASVEAHRDKYDGFNLLVSDGVKLFYFSNFGKGISEVAPGIHGLSNGLLNDPWPKVELAKSELNQVTSEQFTVDKLLGTLISKKTYPISQLPNTGVPEEMEIGLSAQFIRLGDNYGTVSSTALTLDKSGKVWMKERSFQPDYSKFTDETYSFHSSNLEIDEPENI</sequence>
<accession>A0A841MKY5</accession>
<organism evidence="1 2">
    <name type="scientific">Algoriphagus iocasae</name>
    <dbReference type="NCBI Taxonomy" id="1836499"/>
    <lineage>
        <taxon>Bacteria</taxon>
        <taxon>Pseudomonadati</taxon>
        <taxon>Bacteroidota</taxon>
        <taxon>Cytophagia</taxon>
        <taxon>Cytophagales</taxon>
        <taxon>Cyclobacteriaceae</taxon>
        <taxon>Algoriphagus</taxon>
    </lineage>
</organism>
<dbReference type="EMBL" id="JACIJO010000002">
    <property type="protein sequence ID" value="MBB6326059.1"/>
    <property type="molecule type" value="Genomic_DNA"/>
</dbReference>
<name>A0A841MKY5_9BACT</name>